<gene>
    <name evidence="3" type="ORF">Acr_08g0010500</name>
</gene>
<organism evidence="3 4">
    <name type="scientific">Actinidia rufa</name>
    <dbReference type="NCBI Taxonomy" id="165716"/>
    <lineage>
        <taxon>Eukaryota</taxon>
        <taxon>Viridiplantae</taxon>
        <taxon>Streptophyta</taxon>
        <taxon>Embryophyta</taxon>
        <taxon>Tracheophyta</taxon>
        <taxon>Spermatophyta</taxon>
        <taxon>Magnoliopsida</taxon>
        <taxon>eudicotyledons</taxon>
        <taxon>Gunneridae</taxon>
        <taxon>Pentapetalae</taxon>
        <taxon>asterids</taxon>
        <taxon>Ericales</taxon>
        <taxon>Actinidiaceae</taxon>
        <taxon>Actinidia</taxon>
    </lineage>
</organism>
<dbReference type="PANTHER" id="PTHR34961:SF1">
    <property type="entry name" value="ROOT MERISTEM GROWTH FACTOR 10"/>
    <property type="match status" value="1"/>
</dbReference>
<proteinExistence type="predicted"/>
<keyword evidence="4" id="KW-1185">Reference proteome</keyword>
<dbReference type="PANTHER" id="PTHR34961">
    <property type="entry name" value="TRANSMEMBRANE PROTEIN"/>
    <property type="match status" value="1"/>
</dbReference>
<name>A0A7J0F1V5_9ERIC</name>
<evidence type="ECO:0000313" key="3">
    <source>
        <dbReference type="EMBL" id="GFY92654.1"/>
    </source>
</evidence>
<dbReference type="AlphaFoldDB" id="A0A7J0F1V5"/>
<accession>A0A7J0F1V5</accession>
<protein>
    <submittedName>
        <fullName evidence="3">Uncharacterized protein</fullName>
    </submittedName>
</protein>
<evidence type="ECO:0000313" key="4">
    <source>
        <dbReference type="Proteomes" id="UP000585474"/>
    </source>
</evidence>
<feature type="region of interest" description="Disordered" evidence="1">
    <location>
        <begin position="106"/>
        <end position="140"/>
    </location>
</feature>
<evidence type="ECO:0000256" key="1">
    <source>
        <dbReference type="SAM" id="MobiDB-lite"/>
    </source>
</evidence>
<reference evidence="3 4" key="1">
    <citation type="submission" date="2019-07" db="EMBL/GenBank/DDBJ databases">
        <title>De Novo Assembly of kiwifruit Actinidia rufa.</title>
        <authorList>
            <person name="Sugita-Konishi S."/>
            <person name="Sato K."/>
            <person name="Mori E."/>
            <person name="Abe Y."/>
            <person name="Kisaki G."/>
            <person name="Hamano K."/>
            <person name="Suezawa K."/>
            <person name="Otani M."/>
            <person name="Fukuda T."/>
            <person name="Manabe T."/>
            <person name="Gomi K."/>
            <person name="Tabuchi M."/>
            <person name="Akimitsu K."/>
            <person name="Kataoka I."/>
        </authorList>
    </citation>
    <scope>NUCLEOTIDE SEQUENCE [LARGE SCALE GENOMIC DNA]</scope>
    <source>
        <strain evidence="4">cv. Fuchu</strain>
    </source>
</reference>
<comment type="caution">
    <text evidence="3">The sequence shown here is derived from an EMBL/GenBank/DDBJ whole genome shotgun (WGS) entry which is preliminary data.</text>
</comment>
<keyword evidence="2" id="KW-0732">Signal</keyword>
<dbReference type="EMBL" id="BJWL01000008">
    <property type="protein sequence ID" value="GFY92654.1"/>
    <property type="molecule type" value="Genomic_DNA"/>
</dbReference>
<evidence type="ECO:0000256" key="2">
    <source>
        <dbReference type="SAM" id="SignalP"/>
    </source>
</evidence>
<dbReference type="InterPro" id="IPR053313">
    <property type="entry name" value="RGF"/>
</dbReference>
<dbReference type="OrthoDB" id="689613at2759"/>
<dbReference type="Proteomes" id="UP000585474">
    <property type="component" value="Unassembled WGS sequence"/>
</dbReference>
<feature type="signal peptide" evidence="2">
    <location>
        <begin position="1"/>
        <end position="21"/>
    </location>
</feature>
<feature type="chain" id="PRO_5029660556" evidence="2">
    <location>
        <begin position="22"/>
        <end position="140"/>
    </location>
</feature>
<sequence length="140" mass="15302">MPITSSLLVFLLCVSLHACNARLLGAIGKEHAKQIAIQNMNDEKVSLVKPDLTKDLGAANIGDTMEKQIRVEKEDNHKAKISKAKKLEKAQAQGVKISSQTGQSLLSVPWRVPRKKLPGDQQPGLNSDYSPPKVHPPVHN</sequence>